<dbReference type="PANTHER" id="PTHR35810:SF1">
    <property type="entry name" value="CYTOPLASMIC PROTEIN"/>
    <property type="match status" value="1"/>
</dbReference>
<dbReference type="AlphaFoldDB" id="A0A174EXY9"/>
<gene>
    <name evidence="1" type="ORF">ERS852407_02764</name>
</gene>
<reference evidence="1 2" key="1">
    <citation type="submission" date="2015-09" db="EMBL/GenBank/DDBJ databases">
        <authorList>
            <consortium name="Pathogen Informatics"/>
        </authorList>
    </citation>
    <scope>NUCLEOTIDE SEQUENCE [LARGE SCALE GENOMIC DNA]</scope>
    <source>
        <strain evidence="1 2">2789STDY5608850</strain>
    </source>
</reference>
<protein>
    <submittedName>
        <fullName evidence="1">Virulence protein</fullName>
    </submittedName>
</protein>
<dbReference type="Pfam" id="PF13310">
    <property type="entry name" value="Virulence_RhuM"/>
    <property type="match status" value="1"/>
</dbReference>
<dbReference type="Proteomes" id="UP000095651">
    <property type="component" value="Unassembled WGS sequence"/>
</dbReference>
<evidence type="ECO:0000313" key="2">
    <source>
        <dbReference type="Proteomes" id="UP000095651"/>
    </source>
</evidence>
<dbReference type="PANTHER" id="PTHR35810">
    <property type="entry name" value="CYTOPLASMIC PROTEIN-RELATED"/>
    <property type="match status" value="1"/>
</dbReference>
<name>A0A174EXY9_9FIRM</name>
<sequence length="217" mass="25395">MNLSDDIGKKSQMLIYTTEDGLTKIETAFDGDTVWLSKAQMAELFQRDRSVISKHIKNVFEEGELQKAGNVQNLHIANSDKPVEFYNLDVIISVGYRVKSKRGTQFRIWATSILKEYMRKGFALDDERLKNLGGVGYFKELLERIRDIRASEKVFYRQVLEIYATSIDYDPHAEISIRFFKKVQNKIHYAIHGQTAAEVIYQRLFIQERMQRKSLWD</sequence>
<proteinExistence type="predicted"/>
<organism evidence="1 2">
    <name type="scientific">Hungatella hathewayi</name>
    <dbReference type="NCBI Taxonomy" id="154046"/>
    <lineage>
        <taxon>Bacteria</taxon>
        <taxon>Bacillati</taxon>
        <taxon>Bacillota</taxon>
        <taxon>Clostridia</taxon>
        <taxon>Lachnospirales</taxon>
        <taxon>Lachnospiraceae</taxon>
        <taxon>Hungatella</taxon>
    </lineage>
</organism>
<accession>A0A174EXY9</accession>
<dbReference type="EMBL" id="CYZE01000006">
    <property type="protein sequence ID" value="CUO42177.1"/>
    <property type="molecule type" value="Genomic_DNA"/>
</dbReference>
<dbReference type="InterPro" id="IPR011204">
    <property type="entry name" value="Virulence_RhuM-like"/>
</dbReference>
<evidence type="ECO:0000313" key="1">
    <source>
        <dbReference type="EMBL" id="CUO42177.1"/>
    </source>
</evidence>